<name>A0AAV6YMG5_ENGPU</name>
<organism evidence="1 2">
    <name type="scientific">Engystomops pustulosus</name>
    <name type="common">Tungara frog</name>
    <name type="synonym">Physalaemus pustulosus</name>
    <dbReference type="NCBI Taxonomy" id="76066"/>
    <lineage>
        <taxon>Eukaryota</taxon>
        <taxon>Metazoa</taxon>
        <taxon>Chordata</taxon>
        <taxon>Craniata</taxon>
        <taxon>Vertebrata</taxon>
        <taxon>Euteleostomi</taxon>
        <taxon>Amphibia</taxon>
        <taxon>Batrachia</taxon>
        <taxon>Anura</taxon>
        <taxon>Neobatrachia</taxon>
        <taxon>Hyloidea</taxon>
        <taxon>Leptodactylidae</taxon>
        <taxon>Leiuperinae</taxon>
        <taxon>Engystomops</taxon>
    </lineage>
</organism>
<sequence length="181" mass="20195">MLIVIPPRFNILACRLYLQKLQCPHLKFPLGAPLLSQFCLGTEYLLWTSSVLSVGLRLKVTSGLWAVSSANFGSWRRMFQCLLMALRIASSLELNSKEKANLLSPSFLYFFALVNKLRLGIASAFFRAACISSFGYPRSKNRVASSCACCLNLMLSLFSLLSRRNWLKGTPVLTCGGWKLS</sequence>
<dbReference type="Proteomes" id="UP000824782">
    <property type="component" value="Unassembled WGS sequence"/>
</dbReference>
<keyword evidence="2" id="KW-1185">Reference proteome</keyword>
<proteinExistence type="predicted"/>
<evidence type="ECO:0000313" key="1">
    <source>
        <dbReference type="EMBL" id="KAG8535191.1"/>
    </source>
</evidence>
<protein>
    <submittedName>
        <fullName evidence="1">Uncharacterized protein</fullName>
    </submittedName>
</protein>
<dbReference type="EMBL" id="WNYA01075713">
    <property type="protein sequence ID" value="KAG8535191.1"/>
    <property type="molecule type" value="Genomic_DNA"/>
</dbReference>
<accession>A0AAV6YMG5</accession>
<comment type="caution">
    <text evidence="1">The sequence shown here is derived from an EMBL/GenBank/DDBJ whole genome shotgun (WGS) entry which is preliminary data.</text>
</comment>
<reference evidence="1" key="1">
    <citation type="thesis" date="2020" institute="ProQuest LLC" country="789 East Eisenhower Parkway, Ann Arbor, MI, USA">
        <title>Comparative Genomics and Chromosome Evolution.</title>
        <authorList>
            <person name="Mudd A.B."/>
        </authorList>
    </citation>
    <scope>NUCLEOTIDE SEQUENCE</scope>
    <source>
        <strain evidence="1">237g6f4</strain>
        <tissue evidence="1">Blood</tissue>
    </source>
</reference>
<dbReference type="AlphaFoldDB" id="A0AAV6YMG5"/>
<evidence type="ECO:0000313" key="2">
    <source>
        <dbReference type="Proteomes" id="UP000824782"/>
    </source>
</evidence>
<gene>
    <name evidence="1" type="ORF">GDO81_029237</name>
</gene>